<protein>
    <submittedName>
        <fullName evidence="1">Uncharacterized protein</fullName>
    </submittedName>
</protein>
<comment type="caution">
    <text evidence="1">The sequence shown here is derived from an EMBL/GenBank/DDBJ whole genome shotgun (WGS) entry which is preliminary data.</text>
</comment>
<organism evidence="1 2">
    <name type="scientific">Fusarium oxysporum f. sp. raphani</name>
    <dbReference type="NCBI Taxonomy" id="96318"/>
    <lineage>
        <taxon>Eukaryota</taxon>
        <taxon>Fungi</taxon>
        <taxon>Dikarya</taxon>
        <taxon>Ascomycota</taxon>
        <taxon>Pezizomycotina</taxon>
        <taxon>Sordariomycetes</taxon>
        <taxon>Hypocreomycetidae</taxon>
        <taxon>Hypocreales</taxon>
        <taxon>Nectriaceae</taxon>
        <taxon>Fusarium</taxon>
        <taxon>Fusarium oxysporum species complex</taxon>
    </lineage>
</organism>
<dbReference type="AlphaFoldDB" id="A0A8J5PYT7"/>
<evidence type="ECO:0000313" key="1">
    <source>
        <dbReference type="EMBL" id="KAG7428755.1"/>
    </source>
</evidence>
<name>A0A8J5PYT7_FUSOX</name>
<accession>A0A8J5PYT7</accession>
<gene>
    <name evidence="1" type="ORF">Forpi1262_v010002</name>
</gene>
<dbReference type="Proteomes" id="UP000693942">
    <property type="component" value="Unassembled WGS sequence"/>
</dbReference>
<dbReference type="EMBL" id="JAELUR010000007">
    <property type="protein sequence ID" value="KAG7428755.1"/>
    <property type="molecule type" value="Genomic_DNA"/>
</dbReference>
<reference evidence="1" key="1">
    <citation type="submission" date="2021-04" db="EMBL/GenBank/DDBJ databases">
        <title>First draft genome resource for Brassicaceae pathogens Fusarium oxysporum f. sp. raphani and Fusarium oxysporum f. sp. rapae.</title>
        <authorList>
            <person name="Asai S."/>
        </authorList>
    </citation>
    <scope>NUCLEOTIDE SEQUENCE</scope>
    <source>
        <strain evidence="1">Tf1262</strain>
    </source>
</reference>
<sequence length="139" mass="16176">MTITRYDGAWKSSKTYQTFPYWNADGTVNHGPFICQEEIWVSDEAYLDCCSFRDDHNKDAQRIGVIVTDVTHLRPRFLRKTAQARGPRDRYRRYWYWKFPYELVLIIDGLNMKCVQVFNGQVIGEMNVGIAPGFTPGAN</sequence>
<proteinExistence type="predicted"/>
<evidence type="ECO:0000313" key="2">
    <source>
        <dbReference type="Proteomes" id="UP000693942"/>
    </source>
</evidence>